<evidence type="ECO:0000259" key="4">
    <source>
        <dbReference type="PROSITE" id="PS50240"/>
    </source>
</evidence>
<dbReference type="SMART" id="SM00020">
    <property type="entry name" value="Tryp_SPc"/>
    <property type="match status" value="1"/>
</dbReference>
<comment type="similarity">
    <text evidence="1">Belongs to the peptidase S1 family.</text>
</comment>
<dbReference type="Pfam" id="PF00652">
    <property type="entry name" value="Ricin_B_lectin"/>
    <property type="match status" value="1"/>
</dbReference>
<dbReference type="InterPro" id="IPR043504">
    <property type="entry name" value="Peptidase_S1_PA_chymotrypsin"/>
</dbReference>
<evidence type="ECO:0000256" key="3">
    <source>
        <dbReference type="SAM" id="SignalP"/>
    </source>
</evidence>
<dbReference type="SMART" id="SM00458">
    <property type="entry name" value="RICIN"/>
    <property type="match status" value="1"/>
</dbReference>
<dbReference type="SUPFAM" id="SSF50494">
    <property type="entry name" value="Trypsin-like serine proteases"/>
    <property type="match status" value="1"/>
</dbReference>
<dbReference type="InterPro" id="IPR050430">
    <property type="entry name" value="Peptidase_S1"/>
</dbReference>
<dbReference type="PRINTS" id="PR00722">
    <property type="entry name" value="CHYMOTRYPSIN"/>
</dbReference>
<organism evidence="5 6">
    <name type="scientific">Leptospira perolatii</name>
    <dbReference type="NCBI Taxonomy" id="2023191"/>
    <lineage>
        <taxon>Bacteria</taxon>
        <taxon>Pseudomonadati</taxon>
        <taxon>Spirochaetota</taxon>
        <taxon>Spirochaetia</taxon>
        <taxon>Leptospirales</taxon>
        <taxon>Leptospiraceae</taxon>
        <taxon>Leptospira</taxon>
    </lineage>
</organism>
<evidence type="ECO:0000313" key="6">
    <source>
        <dbReference type="Proteomes" id="UP000231962"/>
    </source>
</evidence>
<proteinExistence type="inferred from homology"/>
<evidence type="ECO:0000256" key="1">
    <source>
        <dbReference type="ARBA" id="ARBA00007664"/>
    </source>
</evidence>
<dbReference type="Pfam" id="PF00089">
    <property type="entry name" value="Trypsin"/>
    <property type="match status" value="1"/>
</dbReference>
<evidence type="ECO:0000313" key="5">
    <source>
        <dbReference type="EMBL" id="PJZ70236.1"/>
    </source>
</evidence>
<dbReference type="InterPro" id="IPR001314">
    <property type="entry name" value="Peptidase_S1A"/>
</dbReference>
<dbReference type="InterPro" id="IPR018114">
    <property type="entry name" value="TRYPSIN_HIS"/>
</dbReference>
<feature type="signal peptide" evidence="3">
    <location>
        <begin position="1"/>
        <end position="20"/>
    </location>
</feature>
<dbReference type="EMBL" id="NPDY01000004">
    <property type="protein sequence ID" value="PJZ70236.1"/>
    <property type="molecule type" value="Genomic_DNA"/>
</dbReference>
<dbReference type="InterPro" id="IPR001254">
    <property type="entry name" value="Trypsin_dom"/>
</dbReference>
<comment type="caution">
    <text evidence="5">The sequence shown here is derived from an EMBL/GenBank/DDBJ whole genome shotgun (WGS) entry which is preliminary data.</text>
</comment>
<dbReference type="Proteomes" id="UP000231962">
    <property type="component" value="Unassembled WGS sequence"/>
</dbReference>
<dbReference type="PROSITE" id="PS50231">
    <property type="entry name" value="RICIN_B_LECTIN"/>
    <property type="match status" value="1"/>
</dbReference>
<feature type="chain" id="PRO_5046994596" description="Peptidase S1 domain-containing protein" evidence="3">
    <location>
        <begin position="21"/>
        <end position="446"/>
    </location>
</feature>
<feature type="domain" description="Peptidase S1" evidence="4">
    <location>
        <begin position="58"/>
        <end position="286"/>
    </location>
</feature>
<dbReference type="InterPro" id="IPR009003">
    <property type="entry name" value="Peptidase_S1_PA"/>
</dbReference>
<dbReference type="PROSITE" id="PS00134">
    <property type="entry name" value="TRYPSIN_HIS"/>
    <property type="match status" value="1"/>
</dbReference>
<sequence length="446" mass="49602">MRKKTNIWKCLLVVVLTCLSFDCNNSKSGELNSEILALAQTPKSAPHFYLPEEGANHIVNGVPERNGLWPFVVKFQASGRGPCSGTLIAEHWILTAAHCVTAGTDTIWVSYTPFGGSNVEIHVNPADYFIHPNYNPSTSQKDLALIQLRGPLLSPYFPKGQIFADQRAYWRNRNESNFYYFSGYGLGSDSGSDIPCEAGTSGIKRFSTAHLLNYLNGNMIRGEGYSNSHTCDGDSGSPYFFYRSVGENVDFLPMVFAVHYGRNETSNIMSGNLVERELNWIESKIRSESPYPIETFVFDSYWKRTAYLEKLFPAVIKGPGGKCLDVEGARTDPGTPVQLYICNGTVAQKWVIYPQGLIYYRDGLCLDAGTGENGVQFTVQACSETNSFQKFAIQRTGAIAGPGPTPAYLLPLCVSSRNASTEDRTPVEFQTCFGGQWQTWNWSERW</sequence>
<keyword evidence="6" id="KW-1185">Reference proteome</keyword>
<dbReference type="CDD" id="cd00161">
    <property type="entry name" value="beta-trefoil_Ricin-like"/>
    <property type="match status" value="1"/>
</dbReference>
<dbReference type="Gene3D" id="2.40.10.10">
    <property type="entry name" value="Trypsin-like serine proteases"/>
    <property type="match status" value="1"/>
</dbReference>
<evidence type="ECO:0000256" key="2">
    <source>
        <dbReference type="ARBA" id="ARBA00023157"/>
    </source>
</evidence>
<keyword evidence="3" id="KW-0732">Signal</keyword>
<dbReference type="PANTHER" id="PTHR24276:SF98">
    <property type="entry name" value="FI18310P1-RELATED"/>
    <property type="match status" value="1"/>
</dbReference>
<protein>
    <recommendedName>
        <fullName evidence="4">Peptidase S1 domain-containing protein</fullName>
    </recommendedName>
</protein>
<name>A0ABX4PBS3_9LEPT</name>
<dbReference type="PANTHER" id="PTHR24276">
    <property type="entry name" value="POLYSERASE-RELATED"/>
    <property type="match status" value="1"/>
</dbReference>
<gene>
    <name evidence="5" type="ORF">CH360_06425</name>
</gene>
<dbReference type="Gene3D" id="2.80.10.50">
    <property type="match status" value="1"/>
</dbReference>
<dbReference type="InterPro" id="IPR035992">
    <property type="entry name" value="Ricin_B-like_lectins"/>
</dbReference>
<dbReference type="InterPro" id="IPR000772">
    <property type="entry name" value="Ricin_B_lectin"/>
</dbReference>
<keyword evidence="2" id="KW-1015">Disulfide bond</keyword>
<dbReference type="RefSeq" id="WP_100713198.1">
    <property type="nucleotide sequence ID" value="NZ_NPDY01000004.1"/>
</dbReference>
<dbReference type="PROSITE" id="PS50240">
    <property type="entry name" value="TRYPSIN_DOM"/>
    <property type="match status" value="1"/>
</dbReference>
<dbReference type="SUPFAM" id="SSF50370">
    <property type="entry name" value="Ricin B-like lectins"/>
    <property type="match status" value="1"/>
</dbReference>
<reference evidence="5 6" key="1">
    <citation type="submission" date="2017-07" db="EMBL/GenBank/DDBJ databases">
        <title>Leptospira spp. isolated from tropical soils.</title>
        <authorList>
            <person name="Thibeaux R."/>
            <person name="Iraola G."/>
            <person name="Ferres I."/>
            <person name="Bierque E."/>
            <person name="Girault D."/>
            <person name="Soupe-Gilbert M.-E."/>
            <person name="Picardeau M."/>
            <person name="Goarant C."/>
        </authorList>
    </citation>
    <scope>NUCLEOTIDE SEQUENCE [LARGE SCALE GENOMIC DNA]</scope>
    <source>
        <strain evidence="5 6">FH1-B-C1</strain>
    </source>
</reference>
<accession>A0ABX4PBS3</accession>